<keyword evidence="2" id="KW-1185">Reference proteome</keyword>
<evidence type="ECO:0000313" key="1">
    <source>
        <dbReference type="EMBL" id="AZS06399.1"/>
    </source>
</evidence>
<organism evidence="1 2">
    <name type="scientific">Pantoea phage vB_PagS_AAS23</name>
    <dbReference type="NCBI Taxonomy" id="2499073"/>
    <lineage>
        <taxon>Viruses</taxon>
        <taxon>Duplodnaviria</taxon>
        <taxon>Heunggongvirae</taxon>
        <taxon>Uroviricota</taxon>
        <taxon>Caudoviricetes</taxon>
        <taxon>Drexlerviridae</taxon>
        <taxon>Sauletekiovirus</taxon>
        <taxon>Sauletekiovirus AAS23</taxon>
    </lineage>
</organism>
<accession>A0A3S9U867</accession>
<gene>
    <name evidence="1" type="ORF">AAS23_gp86</name>
</gene>
<reference evidence="1 2" key="1">
    <citation type="submission" date="2018-10" db="EMBL/GenBank/DDBJ databases">
        <title>Complete genome sequence of Pantoea phage vB_PagS_AAS23.</title>
        <authorList>
            <person name="Truncaite L."/>
            <person name="Simoliuniene M."/>
            <person name="Kazlauskas D."/>
            <person name="Meskys R."/>
            <person name="Simoliunas E."/>
        </authorList>
    </citation>
    <scope>NUCLEOTIDE SEQUENCE [LARGE SCALE GENOMIC DNA]</scope>
    <source>
        <strain evidence="1">AAS23</strain>
    </source>
</reference>
<sequence>MARIAKTPGRGCDIVTPLKRNGDKQMSKVKIKILLTDRVGDLQTEDLADCGFNAGDVVFAHLHEDGSAEVEYCDFYRATWGEGFIHLDAEEFEVI</sequence>
<name>A0A3S9U867_9CAUD</name>
<proteinExistence type="predicted"/>
<protein>
    <submittedName>
        <fullName evidence="1">Uncharacterized protein</fullName>
    </submittedName>
</protein>
<dbReference type="Proteomes" id="UP000288641">
    <property type="component" value="Segment"/>
</dbReference>
<evidence type="ECO:0000313" key="2">
    <source>
        <dbReference type="Proteomes" id="UP000288641"/>
    </source>
</evidence>
<dbReference type="EMBL" id="MK095606">
    <property type="protein sequence ID" value="AZS06399.1"/>
    <property type="molecule type" value="Genomic_DNA"/>
</dbReference>